<accession>G9YFH5</accession>
<dbReference type="GO" id="GO:0016832">
    <property type="term" value="F:aldehyde-lyase activity"/>
    <property type="evidence" value="ECO:0007669"/>
    <property type="project" value="TreeGrafter"/>
</dbReference>
<dbReference type="OrthoDB" id="9784634at2"/>
<organism evidence="3 4">
    <name type="scientific">Anaeroglobus geminatus F0357</name>
    <dbReference type="NCBI Taxonomy" id="861450"/>
    <lineage>
        <taxon>Bacteria</taxon>
        <taxon>Bacillati</taxon>
        <taxon>Bacillota</taxon>
        <taxon>Negativicutes</taxon>
        <taxon>Veillonellales</taxon>
        <taxon>Veillonellaceae</taxon>
        <taxon>Anaeroglobus</taxon>
    </lineage>
</organism>
<dbReference type="PATRIC" id="fig|861450.3.peg.369"/>
<dbReference type="HOGENOM" id="CLU_076831_0_0_9"/>
<dbReference type="AlphaFoldDB" id="G9YFH5"/>
<dbReference type="GO" id="GO:0019323">
    <property type="term" value="P:pentose catabolic process"/>
    <property type="evidence" value="ECO:0007669"/>
    <property type="project" value="TreeGrafter"/>
</dbReference>
<dbReference type="InterPro" id="IPR050197">
    <property type="entry name" value="Aldolase_class_II_sugar_metab"/>
</dbReference>
<dbReference type="SUPFAM" id="SSF53639">
    <property type="entry name" value="AraD/HMP-PK domain-like"/>
    <property type="match status" value="1"/>
</dbReference>
<keyword evidence="4" id="KW-1185">Reference proteome</keyword>
<proteinExistence type="predicted"/>
<sequence length="282" mass="30924">MRIEELSFVKAFIRLATDGDRRGWHERNGGNLSYRMTGADINACSAQFDTAAPWIPVKTAVPLLAGDCILLTGSGKCMRNIAAAPTDTVGIIELNGRGDAYRIVWGLIKSRPTSELPTHLAVAALKKTEDAEKNRVIYHAHPAHLIALTFILPIDDARFTRELWEMDIENPLVFPEGIGIVPWVIPGSEAAAAATLEKMKRYRAVVWAHHGTFVCGDDFDDTFGLMDVLEKSAQICGEIIAMGGKRQSVTAADLNALADMYNLHLNEAALVIEERRDCPGEI</sequence>
<name>G9YFH5_9FIRM</name>
<protein>
    <submittedName>
        <fullName evidence="3">Putative rhamnulose-1-phosphate aldolase</fullName>
    </submittedName>
</protein>
<dbReference type="PANTHER" id="PTHR22789:SF16">
    <property type="entry name" value="RHAMNULOSE-1-PHOSPHATE ALDOLASE"/>
    <property type="match status" value="1"/>
</dbReference>
<dbReference type="STRING" id="861450.HMPREF0080_00387"/>
<dbReference type="InterPro" id="IPR036409">
    <property type="entry name" value="Aldolase_II/adducin_N_sf"/>
</dbReference>
<evidence type="ECO:0000256" key="1">
    <source>
        <dbReference type="ARBA" id="ARBA00022723"/>
    </source>
</evidence>
<dbReference type="SMART" id="SM01007">
    <property type="entry name" value="Aldolase_II"/>
    <property type="match status" value="1"/>
</dbReference>
<reference evidence="3 4" key="1">
    <citation type="submission" date="2011-08" db="EMBL/GenBank/DDBJ databases">
        <authorList>
            <person name="Weinstock G."/>
            <person name="Sodergren E."/>
            <person name="Clifton S."/>
            <person name="Fulton L."/>
            <person name="Fulton B."/>
            <person name="Courtney L."/>
            <person name="Fronick C."/>
            <person name="Harrison M."/>
            <person name="Strong C."/>
            <person name="Farmer C."/>
            <person name="Delahaunty K."/>
            <person name="Markovic C."/>
            <person name="Hall O."/>
            <person name="Minx P."/>
            <person name="Tomlinson C."/>
            <person name="Mitreva M."/>
            <person name="Hou S."/>
            <person name="Chen J."/>
            <person name="Wollam A."/>
            <person name="Pepin K.H."/>
            <person name="Johnson M."/>
            <person name="Bhonagiri V."/>
            <person name="Zhang X."/>
            <person name="Suruliraj S."/>
            <person name="Warren W."/>
            <person name="Chinwalla A."/>
            <person name="Mardis E.R."/>
            <person name="Wilson R.K."/>
        </authorList>
    </citation>
    <scope>NUCLEOTIDE SEQUENCE [LARGE SCALE GENOMIC DNA]</scope>
    <source>
        <strain evidence="3 4">F0357</strain>
    </source>
</reference>
<dbReference type="InterPro" id="IPR001303">
    <property type="entry name" value="Aldolase_II/adducin_N"/>
</dbReference>
<dbReference type="Pfam" id="PF00596">
    <property type="entry name" value="Aldolase_II"/>
    <property type="match status" value="1"/>
</dbReference>
<evidence type="ECO:0000313" key="3">
    <source>
        <dbReference type="EMBL" id="EHM43142.1"/>
    </source>
</evidence>
<dbReference type="Gene3D" id="3.40.225.10">
    <property type="entry name" value="Class II aldolase/adducin N-terminal domain"/>
    <property type="match status" value="1"/>
</dbReference>
<gene>
    <name evidence="3" type="ORF">HMPREF0080_00387</name>
</gene>
<dbReference type="GO" id="GO:0005829">
    <property type="term" value="C:cytosol"/>
    <property type="evidence" value="ECO:0007669"/>
    <property type="project" value="TreeGrafter"/>
</dbReference>
<dbReference type="NCBIfam" id="NF002963">
    <property type="entry name" value="PRK03634.1"/>
    <property type="match status" value="1"/>
</dbReference>
<dbReference type="PANTHER" id="PTHR22789">
    <property type="entry name" value="FUCULOSE PHOSPHATE ALDOLASE"/>
    <property type="match status" value="1"/>
</dbReference>
<dbReference type="eggNOG" id="COG0235">
    <property type="taxonomic scope" value="Bacteria"/>
</dbReference>
<comment type="caution">
    <text evidence="3">The sequence shown here is derived from an EMBL/GenBank/DDBJ whole genome shotgun (WGS) entry which is preliminary data.</text>
</comment>
<dbReference type="EMBL" id="AGCJ01000012">
    <property type="protein sequence ID" value="EHM43142.1"/>
    <property type="molecule type" value="Genomic_DNA"/>
</dbReference>
<keyword evidence="1" id="KW-0479">Metal-binding</keyword>
<dbReference type="Proteomes" id="UP000005481">
    <property type="component" value="Unassembled WGS sequence"/>
</dbReference>
<dbReference type="RefSeq" id="WP_006789370.1">
    <property type="nucleotide sequence ID" value="NZ_JH417569.1"/>
</dbReference>
<evidence type="ECO:0000313" key="4">
    <source>
        <dbReference type="Proteomes" id="UP000005481"/>
    </source>
</evidence>
<evidence type="ECO:0000259" key="2">
    <source>
        <dbReference type="SMART" id="SM01007"/>
    </source>
</evidence>
<feature type="domain" description="Class II aldolase/adducin N-terminal" evidence="2">
    <location>
        <begin position="10"/>
        <end position="237"/>
    </location>
</feature>
<dbReference type="GO" id="GO:0046872">
    <property type="term" value="F:metal ion binding"/>
    <property type="evidence" value="ECO:0007669"/>
    <property type="project" value="UniProtKB-KW"/>
</dbReference>